<dbReference type="NCBIfam" id="TIGR01556">
    <property type="entry name" value="rhamnosyltran"/>
    <property type="match status" value="1"/>
</dbReference>
<dbReference type="InterPro" id="IPR006446">
    <property type="entry name" value="RhaTrfase"/>
</dbReference>
<dbReference type="PANTHER" id="PTHR43179">
    <property type="entry name" value="RHAMNOSYLTRANSFERASE WBBL"/>
    <property type="match status" value="1"/>
</dbReference>
<protein>
    <submittedName>
        <fullName evidence="5">Rhamnosyltransferase</fullName>
    </submittedName>
</protein>
<dbReference type="SUPFAM" id="SSF53448">
    <property type="entry name" value="Nucleotide-diphospho-sugar transferases"/>
    <property type="match status" value="1"/>
</dbReference>
<dbReference type="EMBL" id="JBHLXG010000038">
    <property type="protein sequence ID" value="MFC0229284.1"/>
    <property type="molecule type" value="Genomic_DNA"/>
</dbReference>
<dbReference type="Pfam" id="PF00535">
    <property type="entry name" value="Glycos_transf_2"/>
    <property type="match status" value="1"/>
</dbReference>
<dbReference type="Proteomes" id="UP001589792">
    <property type="component" value="Unassembled WGS sequence"/>
</dbReference>
<comment type="similarity">
    <text evidence="1">Belongs to the glycosyltransferase 2 family.</text>
</comment>
<dbReference type="InterPro" id="IPR001173">
    <property type="entry name" value="Glyco_trans_2-like"/>
</dbReference>
<organism evidence="5 6">
    <name type="scientific">Serratia aquatilis</name>
    <dbReference type="NCBI Taxonomy" id="1737515"/>
    <lineage>
        <taxon>Bacteria</taxon>
        <taxon>Pseudomonadati</taxon>
        <taxon>Pseudomonadota</taxon>
        <taxon>Gammaproteobacteria</taxon>
        <taxon>Enterobacterales</taxon>
        <taxon>Yersiniaceae</taxon>
        <taxon>Serratia</taxon>
    </lineage>
</organism>
<feature type="domain" description="Glycosyltransferase 2-like" evidence="4">
    <location>
        <begin position="11"/>
        <end position="104"/>
    </location>
</feature>
<evidence type="ECO:0000256" key="2">
    <source>
        <dbReference type="ARBA" id="ARBA00022676"/>
    </source>
</evidence>
<evidence type="ECO:0000313" key="6">
    <source>
        <dbReference type="Proteomes" id="UP001589792"/>
    </source>
</evidence>
<dbReference type="PANTHER" id="PTHR43179:SF12">
    <property type="entry name" value="GALACTOFURANOSYLTRANSFERASE GLFT2"/>
    <property type="match status" value="1"/>
</dbReference>
<evidence type="ECO:0000259" key="4">
    <source>
        <dbReference type="Pfam" id="PF00535"/>
    </source>
</evidence>
<keyword evidence="2" id="KW-0328">Glycosyltransferase</keyword>
<dbReference type="InterPro" id="IPR029044">
    <property type="entry name" value="Nucleotide-diphossugar_trans"/>
</dbReference>
<keyword evidence="3" id="KW-0808">Transferase</keyword>
<name>A0ABV6EJV1_9GAMM</name>
<comment type="caution">
    <text evidence="5">The sequence shown here is derived from an EMBL/GenBank/DDBJ whole genome shotgun (WGS) entry which is preliminary data.</text>
</comment>
<evidence type="ECO:0000256" key="3">
    <source>
        <dbReference type="ARBA" id="ARBA00022679"/>
    </source>
</evidence>
<reference evidence="5 6" key="1">
    <citation type="submission" date="2024-09" db="EMBL/GenBank/DDBJ databases">
        <authorList>
            <person name="Sun Q."/>
            <person name="Mori K."/>
        </authorList>
    </citation>
    <scope>NUCLEOTIDE SEQUENCE [LARGE SCALE GENOMIC DNA]</scope>
    <source>
        <strain evidence="5 6">CCM 8626</strain>
    </source>
</reference>
<evidence type="ECO:0000256" key="1">
    <source>
        <dbReference type="ARBA" id="ARBA00006739"/>
    </source>
</evidence>
<accession>A0ABV6EJV1</accession>
<dbReference type="CDD" id="cd02526">
    <property type="entry name" value="GT2_RfbF_like"/>
    <property type="match status" value="1"/>
</dbReference>
<dbReference type="Gene3D" id="3.90.550.10">
    <property type="entry name" value="Spore Coat Polysaccharide Biosynthesis Protein SpsA, Chain A"/>
    <property type="match status" value="1"/>
</dbReference>
<sequence>MNIDKSKVFSVIVSYNPEIENLSRLVTELKKQGVVPIIVDNGTLSEQDSNKLLLVCHVILLNDNAGIAKAQNVGIDYCRKKGGEFIIFFDQDSDIDISFVDSLLSDYIEVCESGVGKIATIGPVFTDSRYGFFYKLIKLNRYGLRKKINPQYESKPFEVSLIISSGSLIPINVIDEVGYMDEKLFIDYVDTEWCLRAIAKGYKVYVATSARMSHAIGDKMVHLFGFNVPVHSPFRRYYRIRNALLFSRMRHVPLAMKIRDNLFNIIHQFILIITQDNKVAYFKTMVKAIRDGILNK</sequence>
<proteinExistence type="inferred from homology"/>
<gene>
    <name evidence="5" type="ORF">ACFFJ3_22785</name>
</gene>
<evidence type="ECO:0000313" key="5">
    <source>
        <dbReference type="EMBL" id="MFC0229284.1"/>
    </source>
</evidence>
<dbReference type="RefSeq" id="WP_380680239.1">
    <property type="nucleotide sequence ID" value="NZ_CP173186.1"/>
</dbReference>
<keyword evidence="6" id="KW-1185">Reference proteome</keyword>